<dbReference type="PATRIC" id="fig|69014.16.peg.1266"/>
<dbReference type="eggNOG" id="arCOG05723">
    <property type="taxonomic scope" value="Archaea"/>
</dbReference>
<name>Q5JGP9_THEKO</name>
<gene>
    <name evidence="2" type="ordered locus">TK1294</name>
</gene>
<keyword evidence="1" id="KW-1133">Transmembrane helix</keyword>
<proteinExistence type="predicted"/>
<dbReference type="RefSeq" id="WP_011250245.1">
    <property type="nucleotide sequence ID" value="NC_006624.1"/>
</dbReference>
<evidence type="ECO:0000313" key="2">
    <source>
        <dbReference type="EMBL" id="BAD85483.1"/>
    </source>
</evidence>
<feature type="transmembrane region" description="Helical" evidence="1">
    <location>
        <begin position="276"/>
        <end position="299"/>
    </location>
</feature>
<feature type="transmembrane region" description="Helical" evidence="1">
    <location>
        <begin position="139"/>
        <end position="156"/>
    </location>
</feature>
<keyword evidence="1" id="KW-0472">Membrane</keyword>
<dbReference type="InParanoid" id="Q5JGP9"/>
<reference evidence="2 3" key="1">
    <citation type="journal article" date="2005" name="Genome Res.">
        <title>Complete genome sequence of the hyperthermophilic archaeon Thermococcus kodakaraensis KOD1 and comparison with Pyrococcus genomes.</title>
        <authorList>
            <person name="Fukui T."/>
            <person name="Atomi H."/>
            <person name="Kanai T."/>
            <person name="Matsumi R."/>
            <person name="Fujiwara S."/>
            <person name="Imanaka T."/>
        </authorList>
    </citation>
    <scope>NUCLEOTIDE SEQUENCE [LARGE SCALE GENOMIC DNA]</scope>
    <source>
        <strain evidence="3">ATCC BAA-918 / JCM 12380 / KOD1</strain>
    </source>
</reference>
<dbReference type="AlphaFoldDB" id="Q5JGP9"/>
<dbReference type="HOGENOM" id="CLU_779923_0_0_2"/>
<feature type="transmembrane region" description="Helical" evidence="1">
    <location>
        <begin position="168"/>
        <end position="191"/>
    </location>
</feature>
<dbReference type="Proteomes" id="UP000000536">
    <property type="component" value="Chromosome"/>
</dbReference>
<feature type="transmembrane region" description="Helical" evidence="1">
    <location>
        <begin position="311"/>
        <end position="340"/>
    </location>
</feature>
<feature type="transmembrane region" description="Helical" evidence="1">
    <location>
        <begin position="110"/>
        <end position="133"/>
    </location>
</feature>
<sequence length="359" mass="40224">MRGLKIFGLAFFGYLFLALYSNYLDEDLRAVVYQRGFEPSSVLLGFLVALVFFMAFAAGYLSGLQLPPSFLIALFLILSLHDFPNAFLIAFVAVIGYYLKIDVFEKFSTLALWISILGPIIFYLSMGIPLFQWGLRYKIVGPLVLFALLGAGGLTYSKFSTRAKTLFLLAYSVVYFLGTFRSLLLLGYIPYLLDYTLSRERKWHVVIFGSALLGMVLIMSGSISALLVRIGFTFLVFHNLVRISLPWGYFHGSVLFSEGPRALVSQLFGASTNYTYFFFGQAVADFGIFGLLEAFLLGLFLRESEREHETFVFVCSLMIYALDSGIDALILMFIIGALIFQDLRLTIIGTRTTPRTGSS</sequence>
<dbReference type="STRING" id="69014.TK1294"/>
<accession>Q5JGP9</accession>
<feature type="transmembrane region" description="Helical" evidence="1">
    <location>
        <begin position="6"/>
        <end position="23"/>
    </location>
</feature>
<organism evidence="2 3">
    <name type="scientific">Thermococcus kodakarensis (strain ATCC BAA-918 / JCM 12380 / KOD1)</name>
    <name type="common">Pyrococcus kodakaraensis (strain KOD1)</name>
    <dbReference type="NCBI Taxonomy" id="69014"/>
    <lineage>
        <taxon>Archaea</taxon>
        <taxon>Methanobacteriati</taxon>
        <taxon>Methanobacteriota</taxon>
        <taxon>Thermococci</taxon>
        <taxon>Thermococcales</taxon>
        <taxon>Thermococcaceae</taxon>
        <taxon>Thermococcus</taxon>
    </lineage>
</organism>
<keyword evidence="1" id="KW-0812">Transmembrane</keyword>
<dbReference type="EMBL" id="AP006878">
    <property type="protein sequence ID" value="BAD85483.1"/>
    <property type="molecule type" value="Genomic_DNA"/>
</dbReference>
<dbReference type="GeneID" id="78447814"/>
<dbReference type="EnsemblBacteria" id="BAD85483">
    <property type="protein sequence ID" value="BAD85483"/>
    <property type="gene ID" value="TK1294"/>
</dbReference>
<dbReference type="OrthoDB" id="102256at2157"/>
<evidence type="ECO:0000313" key="3">
    <source>
        <dbReference type="Proteomes" id="UP000000536"/>
    </source>
</evidence>
<feature type="transmembrane region" description="Helical" evidence="1">
    <location>
        <begin position="43"/>
        <end position="64"/>
    </location>
</feature>
<dbReference type="KEGG" id="tko:TK1294"/>
<feature type="transmembrane region" description="Helical" evidence="1">
    <location>
        <begin position="70"/>
        <end position="98"/>
    </location>
</feature>
<protein>
    <submittedName>
        <fullName evidence="2">Hypothetical membrane protein, conserved, DUF70 family</fullName>
    </submittedName>
</protein>
<evidence type="ECO:0000256" key="1">
    <source>
        <dbReference type="SAM" id="Phobius"/>
    </source>
</evidence>
<feature type="transmembrane region" description="Helical" evidence="1">
    <location>
        <begin position="203"/>
        <end position="228"/>
    </location>
</feature>
<keyword evidence="3" id="KW-1185">Reference proteome</keyword>